<dbReference type="Proteomes" id="UP000006038">
    <property type="component" value="Unassembled WGS sequence"/>
</dbReference>
<protein>
    <submittedName>
        <fullName evidence="1">Uncharacterized protein</fullName>
    </submittedName>
</protein>
<dbReference type="HOGENOM" id="CLU_185566_0_0_1"/>
<keyword evidence="2" id="KW-1185">Reference proteome</keyword>
<accession>J3LCK5</accession>
<organism evidence="1">
    <name type="scientific">Oryza brachyantha</name>
    <name type="common">malo sina</name>
    <dbReference type="NCBI Taxonomy" id="4533"/>
    <lineage>
        <taxon>Eukaryota</taxon>
        <taxon>Viridiplantae</taxon>
        <taxon>Streptophyta</taxon>
        <taxon>Embryophyta</taxon>
        <taxon>Tracheophyta</taxon>
        <taxon>Spermatophyta</taxon>
        <taxon>Magnoliopsida</taxon>
        <taxon>Liliopsida</taxon>
        <taxon>Poales</taxon>
        <taxon>Poaceae</taxon>
        <taxon>BOP clade</taxon>
        <taxon>Oryzoideae</taxon>
        <taxon>Oryzeae</taxon>
        <taxon>Oryzinae</taxon>
        <taxon>Oryza</taxon>
    </lineage>
</organism>
<dbReference type="EnsemblPlants" id="OB02G23720.1">
    <property type="protein sequence ID" value="OB02G23720.1"/>
    <property type="gene ID" value="OB02G23720"/>
</dbReference>
<sequence length="84" mass="9629">MEEDDMIYVGDLGYMSTPCPSPPSGVDNLYPHEDPNDTVILHLAFLDNDDINIINEGIYNLRYDQTLPQDTQSLTTRFKQLKHD</sequence>
<evidence type="ECO:0000313" key="2">
    <source>
        <dbReference type="Proteomes" id="UP000006038"/>
    </source>
</evidence>
<evidence type="ECO:0000313" key="1">
    <source>
        <dbReference type="EnsemblPlants" id="OB02G23720.1"/>
    </source>
</evidence>
<dbReference type="Gramene" id="OB02G23720.1">
    <property type="protein sequence ID" value="OB02G23720.1"/>
    <property type="gene ID" value="OB02G23720"/>
</dbReference>
<proteinExistence type="predicted"/>
<reference evidence="1" key="1">
    <citation type="submission" date="2013-04" db="UniProtKB">
        <authorList>
            <consortium name="EnsemblPlants"/>
        </authorList>
    </citation>
    <scope>IDENTIFICATION</scope>
</reference>
<name>J3LCK5_ORYBR</name>
<dbReference type="AlphaFoldDB" id="J3LCK5"/>